<feature type="compositionally biased region" description="Basic and acidic residues" evidence="1">
    <location>
        <begin position="220"/>
        <end position="233"/>
    </location>
</feature>
<reference evidence="2 3" key="1">
    <citation type="submission" date="2024-01" db="EMBL/GenBank/DDBJ databases">
        <title>Genome assemblies of Stephania.</title>
        <authorList>
            <person name="Yang L."/>
        </authorList>
    </citation>
    <scope>NUCLEOTIDE SEQUENCE [LARGE SCALE GENOMIC DNA]</scope>
    <source>
        <strain evidence="2">JXDWG</strain>
        <tissue evidence="2">Leaf</tissue>
    </source>
</reference>
<feature type="compositionally biased region" description="Basic residues" evidence="1">
    <location>
        <begin position="162"/>
        <end position="172"/>
    </location>
</feature>
<keyword evidence="3" id="KW-1185">Reference proteome</keyword>
<evidence type="ECO:0000256" key="1">
    <source>
        <dbReference type="SAM" id="MobiDB-lite"/>
    </source>
</evidence>
<comment type="caution">
    <text evidence="2">The sequence shown here is derived from an EMBL/GenBank/DDBJ whole genome shotgun (WGS) entry which is preliminary data.</text>
</comment>
<sequence length="353" mass="39692">MEPIWGRDLGSDGVEGRVEFVRSGELKEGRVELICSLGELKEGRCLLFMLLENHHSLNMKRTTMKFIRISSMTIDENITLKKNLKLKAKLQRRRQELTQTTLDQPVDDEAVYYKVAGECPKGRVYSLMSLGRKKRRYVDPDTSTSQLPQGVVGGGAGDGAERKRRPWRRSSQLRREQHGGGEPIGWWDGRRRRLLADAWTTADVDGQRDAEDSTQARSSDSNKGRPVERNPKIETKKQGFWSFKFGDLRSLEWLLHQSKVISGGNLVIGDSAEQTGDYLSGHEVRVERKWVGINGHRVNESGWGVMSLVGMATGEDVVGVNMGKGGEWCGRQVGRKVKVGREAPMDGKKRTSR</sequence>
<evidence type="ECO:0000313" key="3">
    <source>
        <dbReference type="Proteomes" id="UP001419268"/>
    </source>
</evidence>
<organism evidence="2 3">
    <name type="scientific">Stephania cephalantha</name>
    <dbReference type="NCBI Taxonomy" id="152367"/>
    <lineage>
        <taxon>Eukaryota</taxon>
        <taxon>Viridiplantae</taxon>
        <taxon>Streptophyta</taxon>
        <taxon>Embryophyta</taxon>
        <taxon>Tracheophyta</taxon>
        <taxon>Spermatophyta</taxon>
        <taxon>Magnoliopsida</taxon>
        <taxon>Ranunculales</taxon>
        <taxon>Menispermaceae</taxon>
        <taxon>Menispermoideae</taxon>
        <taxon>Cissampelideae</taxon>
        <taxon>Stephania</taxon>
    </lineage>
</organism>
<feature type="region of interest" description="Disordered" evidence="1">
    <location>
        <begin position="204"/>
        <end position="233"/>
    </location>
</feature>
<evidence type="ECO:0000313" key="2">
    <source>
        <dbReference type="EMBL" id="KAK9148040.1"/>
    </source>
</evidence>
<protein>
    <submittedName>
        <fullName evidence="2">Uncharacterized protein</fullName>
    </submittedName>
</protein>
<proteinExistence type="predicted"/>
<gene>
    <name evidence="2" type="ORF">Scep_006797</name>
</gene>
<accession>A0AAP0K9V4</accession>
<name>A0AAP0K9V4_9MAGN</name>
<dbReference type="Proteomes" id="UP001419268">
    <property type="component" value="Unassembled WGS sequence"/>
</dbReference>
<feature type="region of interest" description="Disordered" evidence="1">
    <location>
        <begin position="136"/>
        <end position="182"/>
    </location>
</feature>
<dbReference type="EMBL" id="JBBNAG010000003">
    <property type="protein sequence ID" value="KAK9148040.1"/>
    <property type="molecule type" value="Genomic_DNA"/>
</dbReference>
<dbReference type="AlphaFoldDB" id="A0AAP0K9V4"/>